<keyword evidence="5 6" id="KW-0472">Membrane</keyword>
<dbReference type="Proteomes" id="UP000294257">
    <property type="component" value="Unassembled WGS sequence"/>
</dbReference>
<feature type="transmembrane region" description="Helical" evidence="6">
    <location>
        <begin position="339"/>
        <end position="358"/>
    </location>
</feature>
<evidence type="ECO:0000256" key="1">
    <source>
        <dbReference type="ARBA" id="ARBA00004651"/>
    </source>
</evidence>
<dbReference type="OrthoDB" id="3227279at2"/>
<evidence type="ECO:0000256" key="4">
    <source>
        <dbReference type="ARBA" id="ARBA00022989"/>
    </source>
</evidence>
<feature type="transmembrane region" description="Helical" evidence="6">
    <location>
        <begin position="141"/>
        <end position="163"/>
    </location>
</feature>
<dbReference type="Pfam" id="PF07690">
    <property type="entry name" value="MFS_1"/>
    <property type="match status" value="1"/>
</dbReference>
<feature type="transmembrane region" description="Helical" evidence="6">
    <location>
        <begin position="364"/>
        <end position="384"/>
    </location>
</feature>
<comment type="caution">
    <text evidence="7">The sequence shown here is derived from an EMBL/GenBank/DDBJ whole genome shotgun (WGS) entry which is preliminary data.</text>
</comment>
<dbReference type="InterPro" id="IPR036259">
    <property type="entry name" value="MFS_trans_sf"/>
</dbReference>
<feature type="transmembrane region" description="Helical" evidence="6">
    <location>
        <begin position="247"/>
        <end position="270"/>
    </location>
</feature>
<dbReference type="SUPFAM" id="SSF103473">
    <property type="entry name" value="MFS general substrate transporter"/>
    <property type="match status" value="1"/>
</dbReference>
<keyword evidence="2" id="KW-1003">Cell membrane</keyword>
<keyword evidence="4 6" id="KW-1133">Transmembrane helix</keyword>
<accession>A0A4Q7KX47</accession>
<keyword evidence="3 6" id="KW-0812">Transmembrane</keyword>
<evidence type="ECO:0000256" key="2">
    <source>
        <dbReference type="ARBA" id="ARBA00022475"/>
    </source>
</evidence>
<sequence length="401" mass="40822">MRATFGQVLTTPVFRELFATRTLAIASDTLRTVALSTAIFTSTGSAWLAALAFGIAFAPQMVSGIVLGALPDRIRPRVLITLGYTASAAGTALLGVVDLPPWASLAVVGLIGCLAPVFNGTSGRLLAEVLDGDAYVLGRSLFSMAASFAQIAGLAFGGIAVAAANPRTALLISAGCHVVAAVAVRLSLPDLPAGPAGANVVRQSLRATRHLLGTRSIRSLLIAQWLPPALAIGGESLLVPYANARGFPASAGGIMLACIPVGMLAGEFVVAKLVPPTARLRLVMPLVAMIGTPLVVLAWDIPLVVCCVLLTTSGAGFAYSLGLAGPFRDALPPHQRGQAFALLSSGLMTVQGVSPAIWGALTEIVSVGQAIAVAGAATLLAAGFTRRVGSVRRAVTPRPSS</sequence>
<protein>
    <submittedName>
        <fullName evidence="7">Putative MFS family arabinose efflux permease</fullName>
    </submittedName>
</protein>
<gene>
    <name evidence="7" type="ORF">EV193_103516</name>
</gene>
<feature type="transmembrane region" description="Helical" evidence="6">
    <location>
        <begin position="169"/>
        <end position="188"/>
    </location>
</feature>
<feature type="transmembrane region" description="Helical" evidence="6">
    <location>
        <begin position="282"/>
        <end position="302"/>
    </location>
</feature>
<dbReference type="PANTHER" id="PTHR23513">
    <property type="entry name" value="INTEGRAL MEMBRANE EFFLUX PROTEIN-RELATED"/>
    <property type="match status" value="1"/>
</dbReference>
<comment type="subcellular location">
    <subcellularLocation>
        <location evidence="1">Cell membrane</location>
        <topology evidence="1">Multi-pass membrane protein</topology>
    </subcellularLocation>
</comment>
<evidence type="ECO:0000313" key="7">
    <source>
        <dbReference type="EMBL" id="RZS41196.1"/>
    </source>
</evidence>
<dbReference type="AlphaFoldDB" id="A0A4Q7KX47"/>
<dbReference type="CDD" id="cd06173">
    <property type="entry name" value="MFS_MefA_like"/>
    <property type="match status" value="1"/>
</dbReference>
<name>A0A4Q7KX47_9PSEU</name>
<keyword evidence="8" id="KW-1185">Reference proteome</keyword>
<dbReference type="RefSeq" id="WP_130344145.1">
    <property type="nucleotide sequence ID" value="NZ_SGWQ01000003.1"/>
</dbReference>
<evidence type="ECO:0000256" key="5">
    <source>
        <dbReference type="ARBA" id="ARBA00023136"/>
    </source>
</evidence>
<evidence type="ECO:0000256" key="6">
    <source>
        <dbReference type="SAM" id="Phobius"/>
    </source>
</evidence>
<reference evidence="7 8" key="1">
    <citation type="submission" date="2019-02" db="EMBL/GenBank/DDBJ databases">
        <title>Genomic Encyclopedia of Type Strains, Phase IV (KMG-IV): sequencing the most valuable type-strain genomes for metagenomic binning, comparative biology and taxonomic classification.</title>
        <authorList>
            <person name="Goeker M."/>
        </authorList>
    </citation>
    <scope>NUCLEOTIDE SEQUENCE [LARGE SCALE GENOMIC DNA]</scope>
    <source>
        <strain evidence="7 8">DSM 101727</strain>
    </source>
</reference>
<dbReference type="GO" id="GO:0022857">
    <property type="term" value="F:transmembrane transporter activity"/>
    <property type="evidence" value="ECO:0007669"/>
    <property type="project" value="InterPro"/>
</dbReference>
<dbReference type="GO" id="GO:0005886">
    <property type="term" value="C:plasma membrane"/>
    <property type="evidence" value="ECO:0007669"/>
    <property type="project" value="UniProtKB-SubCell"/>
</dbReference>
<dbReference type="PANTHER" id="PTHR23513:SF11">
    <property type="entry name" value="STAPHYLOFERRIN A TRANSPORTER"/>
    <property type="match status" value="1"/>
</dbReference>
<proteinExistence type="predicted"/>
<dbReference type="InterPro" id="IPR011701">
    <property type="entry name" value="MFS"/>
</dbReference>
<dbReference type="Gene3D" id="1.20.1250.20">
    <property type="entry name" value="MFS general substrate transporter like domains"/>
    <property type="match status" value="1"/>
</dbReference>
<organism evidence="7 8">
    <name type="scientific">Herbihabitans rhizosphaerae</name>
    <dbReference type="NCBI Taxonomy" id="1872711"/>
    <lineage>
        <taxon>Bacteria</taxon>
        <taxon>Bacillati</taxon>
        <taxon>Actinomycetota</taxon>
        <taxon>Actinomycetes</taxon>
        <taxon>Pseudonocardiales</taxon>
        <taxon>Pseudonocardiaceae</taxon>
        <taxon>Herbihabitans</taxon>
    </lineage>
</organism>
<evidence type="ECO:0000313" key="8">
    <source>
        <dbReference type="Proteomes" id="UP000294257"/>
    </source>
</evidence>
<feature type="transmembrane region" description="Helical" evidence="6">
    <location>
        <begin position="77"/>
        <end position="96"/>
    </location>
</feature>
<feature type="transmembrane region" description="Helical" evidence="6">
    <location>
        <begin position="308"/>
        <end position="327"/>
    </location>
</feature>
<feature type="transmembrane region" description="Helical" evidence="6">
    <location>
        <begin position="46"/>
        <end position="70"/>
    </location>
</feature>
<dbReference type="EMBL" id="SGWQ01000003">
    <property type="protein sequence ID" value="RZS41196.1"/>
    <property type="molecule type" value="Genomic_DNA"/>
</dbReference>
<evidence type="ECO:0000256" key="3">
    <source>
        <dbReference type="ARBA" id="ARBA00022692"/>
    </source>
</evidence>
<feature type="transmembrane region" description="Helical" evidence="6">
    <location>
        <begin position="102"/>
        <end position="120"/>
    </location>
</feature>